<feature type="chain" id="PRO_5044282771" evidence="5">
    <location>
        <begin position="34"/>
        <end position="213"/>
    </location>
</feature>
<protein>
    <submittedName>
        <fullName evidence="7">C40 family peptidase</fullName>
    </submittedName>
</protein>
<keyword evidence="5" id="KW-0732">Signal</keyword>
<reference evidence="7" key="1">
    <citation type="submission" date="2024-07" db="EMBL/GenBank/DDBJ databases">
        <authorList>
            <person name="Yu S.T."/>
        </authorList>
    </citation>
    <scope>NUCLEOTIDE SEQUENCE</scope>
    <source>
        <strain evidence="7">Y1</strain>
    </source>
</reference>
<comment type="similarity">
    <text evidence="1">Belongs to the peptidase C40 family.</text>
</comment>
<feature type="signal peptide" evidence="5">
    <location>
        <begin position="1"/>
        <end position="33"/>
    </location>
</feature>
<dbReference type="InterPro" id="IPR000064">
    <property type="entry name" value="NLP_P60_dom"/>
</dbReference>
<accession>A0AB39TWU8</accession>
<dbReference type="Gene3D" id="3.90.1720.10">
    <property type="entry name" value="endopeptidase domain like (from Nostoc punctiforme)"/>
    <property type="match status" value="1"/>
</dbReference>
<dbReference type="GO" id="GO:0006508">
    <property type="term" value="P:proteolysis"/>
    <property type="evidence" value="ECO:0007669"/>
    <property type="project" value="UniProtKB-KW"/>
</dbReference>
<dbReference type="PANTHER" id="PTHR47359">
    <property type="entry name" value="PEPTIDOGLYCAN DL-ENDOPEPTIDASE CWLO"/>
    <property type="match status" value="1"/>
</dbReference>
<evidence type="ECO:0000256" key="4">
    <source>
        <dbReference type="ARBA" id="ARBA00022807"/>
    </source>
</evidence>
<dbReference type="InterPro" id="IPR006311">
    <property type="entry name" value="TAT_signal"/>
</dbReference>
<dbReference type="RefSeq" id="WP_369185622.1">
    <property type="nucleotide sequence ID" value="NZ_CP163445.1"/>
</dbReference>
<gene>
    <name evidence="7" type="ORF">AB2U05_35895</name>
</gene>
<dbReference type="InterPro" id="IPR051794">
    <property type="entry name" value="PG_Endopeptidase_C40"/>
</dbReference>
<dbReference type="PROSITE" id="PS51935">
    <property type="entry name" value="NLPC_P60"/>
    <property type="match status" value="1"/>
</dbReference>
<dbReference type="GO" id="GO:0008234">
    <property type="term" value="F:cysteine-type peptidase activity"/>
    <property type="evidence" value="ECO:0007669"/>
    <property type="project" value="UniProtKB-KW"/>
</dbReference>
<keyword evidence="4" id="KW-0788">Thiol protease</keyword>
<dbReference type="SUPFAM" id="SSF54001">
    <property type="entry name" value="Cysteine proteinases"/>
    <property type="match status" value="1"/>
</dbReference>
<dbReference type="AlphaFoldDB" id="A0AB39TWU8"/>
<dbReference type="Pfam" id="PF00877">
    <property type="entry name" value="NLPC_P60"/>
    <property type="match status" value="1"/>
</dbReference>
<proteinExistence type="inferred from homology"/>
<keyword evidence="3" id="KW-0378">Hydrolase</keyword>
<organism evidence="7">
    <name type="scientific">Streptomyces sp. Y1</name>
    <dbReference type="NCBI Taxonomy" id="3238634"/>
    <lineage>
        <taxon>Bacteria</taxon>
        <taxon>Bacillati</taxon>
        <taxon>Actinomycetota</taxon>
        <taxon>Actinomycetes</taxon>
        <taxon>Kitasatosporales</taxon>
        <taxon>Streptomycetaceae</taxon>
        <taxon>Streptomyces</taxon>
    </lineage>
</organism>
<dbReference type="EMBL" id="CP163445">
    <property type="protein sequence ID" value="XDQ83511.1"/>
    <property type="molecule type" value="Genomic_DNA"/>
</dbReference>
<evidence type="ECO:0000256" key="5">
    <source>
        <dbReference type="SAM" id="SignalP"/>
    </source>
</evidence>
<evidence type="ECO:0000256" key="3">
    <source>
        <dbReference type="ARBA" id="ARBA00022801"/>
    </source>
</evidence>
<dbReference type="PANTHER" id="PTHR47359:SF3">
    <property type="entry name" value="NLP_P60 DOMAIN-CONTAINING PROTEIN-RELATED"/>
    <property type="match status" value="1"/>
</dbReference>
<evidence type="ECO:0000256" key="1">
    <source>
        <dbReference type="ARBA" id="ARBA00007074"/>
    </source>
</evidence>
<dbReference type="PROSITE" id="PS51318">
    <property type="entry name" value="TAT"/>
    <property type="match status" value="1"/>
</dbReference>
<dbReference type="InterPro" id="IPR038765">
    <property type="entry name" value="Papain-like_cys_pep_sf"/>
</dbReference>
<evidence type="ECO:0000256" key="2">
    <source>
        <dbReference type="ARBA" id="ARBA00022670"/>
    </source>
</evidence>
<feature type="domain" description="NlpC/P60" evidence="6">
    <location>
        <begin position="58"/>
        <end position="209"/>
    </location>
</feature>
<sequence length="213" mass="22119">MESPPPRRDRFPGLGRRRLFGLALGAGLVPAVAAPARADSSGPRPGPGPGLPATAGAAALGRRVAAVAASQLGVPYAWGGGDRLGPSLGFCDDENGYLNGKCLGETTVGFDCSGLALHCWYRASHGTVELGHYTVAQYHRAAPVERDALAPGDLLFFSRPDAPLHHVGIFVGDGAMIHAERTGTLVARVERVLEVPRWAGEFAGARRPGAATP</sequence>
<keyword evidence="2" id="KW-0645">Protease</keyword>
<name>A0AB39TWU8_9ACTN</name>
<evidence type="ECO:0000313" key="7">
    <source>
        <dbReference type="EMBL" id="XDQ83511.1"/>
    </source>
</evidence>
<evidence type="ECO:0000259" key="6">
    <source>
        <dbReference type="PROSITE" id="PS51935"/>
    </source>
</evidence>